<feature type="compositionally biased region" description="Basic residues" evidence="1">
    <location>
        <begin position="219"/>
        <end position="229"/>
    </location>
</feature>
<organism evidence="2 3">
    <name type="scientific">Morchella conica CCBAS932</name>
    <dbReference type="NCBI Taxonomy" id="1392247"/>
    <lineage>
        <taxon>Eukaryota</taxon>
        <taxon>Fungi</taxon>
        <taxon>Dikarya</taxon>
        <taxon>Ascomycota</taxon>
        <taxon>Pezizomycotina</taxon>
        <taxon>Pezizomycetes</taxon>
        <taxon>Pezizales</taxon>
        <taxon>Morchellaceae</taxon>
        <taxon>Morchella</taxon>
    </lineage>
</organism>
<reference evidence="2 3" key="1">
    <citation type="journal article" date="2018" name="Nat. Ecol. Evol.">
        <title>Pezizomycetes genomes reveal the molecular basis of ectomycorrhizal truffle lifestyle.</title>
        <authorList>
            <person name="Murat C."/>
            <person name="Payen T."/>
            <person name="Noel B."/>
            <person name="Kuo A."/>
            <person name="Morin E."/>
            <person name="Chen J."/>
            <person name="Kohler A."/>
            <person name="Krizsan K."/>
            <person name="Balestrini R."/>
            <person name="Da Silva C."/>
            <person name="Montanini B."/>
            <person name="Hainaut M."/>
            <person name="Levati E."/>
            <person name="Barry K.W."/>
            <person name="Belfiori B."/>
            <person name="Cichocki N."/>
            <person name="Clum A."/>
            <person name="Dockter R.B."/>
            <person name="Fauchery L."/>
            <person name="Guy J."/>
            <person name="Iotti M."/>
            <person name="Le Tacon F."/>
            <person name="Lindquist E.A."/>
            <person name="Lipzen A."/>
            <person name="Malagnac F."/>
            <person name="Mello A."/>
            <person name="Molinier V."/>
            <person name="Miyauchi S."/>
            <person name="Poulain J."/>
            <person name="Riccioni C."/>
            <person name="Rubini A."/>
            <person name="Sitrit Y."/>
            <person name="Splivallo R."/>
            <person name="Traeger S."/>
            <person name="Wang M."/>
            <person name="Zifcakova L."/>
            <person name="Wipf D."/>
            <person name="Zambonelli A."/>
            <person name="Paolocci F."/>
            <person name="Nowrousian M."/>
            <person name="Ottonello S."/>
            <person name="Baldrian P."/>
            <person name="Spatafora J.W."/>
            <person name="Henrissat B."/>
            <person name="Nagy L.G."/>
            <person name="Aury J.M."/>
            <person name="Wincker P."/>
            <person name="Grigoriev I.V."/>
            <person name="Bonfante P."/>
            <person name="Martin F.M."/>
        </authorList>
    </citation>
    <scope>NUCLEOTIDE SEQUENCE [LARGE SCALE GENOMIC DNA]</scope>
    <source>
        <strain evidence="2 3">CCBAS932</strain>
    </source>
</reference>
<accession>A0A3N4KHU8</accession>
<dbReference type="EMBL" id="ML119145">
    <property type="protein sequence ID" value="RPB10136.1"/>
    <property type="molecule type" value="Genomic_DNA"/>
</dbReference>
<sequence length="370" mass="41379">MLNSPKYDFTGGKRRVGMRATDGPKGSLLSTFRNSTGLESRDTNTKKPGTSVQNSRFASGGNGSLVNFEDEEDDEDDESISTRAPSVTRSSQSAPARLPTPSLSAKASDEPEDVYCDVEDFPTPKQPKTKSLLGNLSDDDTPLADEQQSRDIKPTVWKSKNTKEKEDEEWKKETQMMLREKQRRRMNPQHIRGAGFNTEGVEKMAKKPLLGNGWDMGPTKKKPLTYKRKTFGDRNRKSTQRKTSLDSDSEDEKKKESKSESSNFSTTQPVGFRDPTMLIALPEKEIKEDASAKIFASQKEFRIPPPLPPKKDTTEENSPQSKFSGFKDPTEIYKLSKGKTPEPKSPKFAPSNNSSNLKREISILITNSKS</sequence>
<feature type="compositionally biased region" description="Basic and acidic residues" evidence="1">
    <location>
        <begin position="282"/>
        <end position="291"/>
    </location>
</feature>
<evidence type="ECO:0000256" key="1">
    <source>
        <dbReference type="SAM" id="MobiDB-lite"/>
    </source>
</evidence>
<dbReference type="AlphaFoldDB" id="A0A3N4KHU8"/>
<keyword evidence="3" id="KW-1185">Reference proteome</keyword>
<gene>
    <name evidence="2" type="ORF">P167DRAFT_276470</name>
</gene>
<evidence type="ECO:0000313" key="2">
    <source>
        <dbReference type="EMBL" id="RPB10136.1"/>
    </source>
</evidence>
<protein>
    <submittedName>
        <fullName evidence="2">Uncharacterized protein</fullName>
    </submittedName>
</protein>
<dbReference type="Proteomes" id="UP000277580">
    <property type="component" value="Unassembled WGS sequence"/>
</dbReference>
<feature type="compositionally biased region" description="Polar residues" evidence="1">
    <location>
        <begin position="46"/>
        <end position="57"/>
    </location>
</feature>
<feature type="compositionally biased region" description="Polar residues" evidence="1">
    <location>
        <begin position="28"/>
        <end position="38"/>
    </location>
</feature>
<feature type="compositionally biased region" description="Basic and acidic residues" evidence="1">
    <location>
        <begin position="161"/>
        <end position="180"/>
    </location>
</feature>
<proteinExistence type="predicted"/>
<feature type="compositionally biased region" description="Polar residues" evidence="1">
    <location>
        <begin position="81"/>
        <end position="94"/>
    </location>
</feature>
<name>A0A3N4KHU8_9PEZI</name>
<dbReference type="InParanoid" id="A0A3N4KHU8"/>
<evidence type="ECO:0000313" key="3">
    <source>
        <dbReference type="Proteomes" id="UP000277580"/>
    </source>
</evidence>
<feature type="compositionally biased region" description="Acidic residues" evidence="1">
    <location>
        <begin position="68"/>
        <end position="79"/>
    </location>
</feature>
<feature type="compositionally biased region" description="Acidic residues" evidence="1">
    <location>
        <begin position="110"/>
        <end position="120"/>
    </location>
</feature>
<feature type="region of interest" description="Disordered" evidence="1">
    <location>
        <begin position="1"/>
        <end position="370"/>
    </location>
</feature>